<dbReference type="GO" id="GO:0015074">
    <property type="term" value="P:DNA integration"/>
    <property type="evidence" value="ECO:0007669"/>
    <property type="project" value="InterPro"/>
</dbReference>
<evidence type="ECO:0000259" key="3">
    <source>
        <dbReference type="PROSITE" id="PS50994"/>
    </source>
</evidence>
<dbReference type="GO" id="GO:0004190">
    <property type="term" value="F:aspartic-type endopeptidase activity"/>
    <property type="evidence" value="ECO:0007669"/>
    <property type="project" value="UniProtKB-KW"/>
</dbReference>
<dbReference type="PANTHER" id="PTHR35317:SF35">
    <property type="entry name" value="DUF4219 DOMAIN-CONTAINING PROTEIN"/>
    <property type="match status" value="1"/>
</dbReference>
<proteinExistence type="predicted"/>
<gene>
    <name evidence="4" type="ORF">SLEP1_g57737</name>
</gene>
<dbReference type="Pfam" id="PF07727">
    <property type="entry name" value="RVT_2"/>
    <property type="match status" value="1"/>
</dbReference>
<keyword evidence="1" id="KW-0378">Hydrolase</keyword>
<dbReference type="InterPro" id="IPR012337">
    <property type="entry name" value="RNaseH-like_sf"/>
</dbReference>
<evidence type="ECO:0000256" key="2">
    <source>
        <dbReference type="SAM" id="MobiDB-lite"/>
    </source>
</evidence>
<feature type="domain" description="Integrase catalytic" evidence="3">
    <location>
        <begin position="411"/>
        <end position="586"/>
    </location>
</feature>
<accession>A0AAV5MMB3</accession>
<dbReference type="GO" id="GO:0003676">
    <property type="term" value="F:nucleic acid binding"/>
    <property type="evidence" value="ECO:0007669"/>
    <property type="project" value="InterPro"/>
</dbReference>
<dbReference type="Pfam" id="PF14223">
    <property type="entry name" value="Retrotran_gag_2"/>
    <property type="match status" value="1"/>
</dbReference>
<dbReference type="EMBL" id="BPVZ01000429">
    <property type="protein sequence ID" value="GKV51061.1"/>
    <property type="molecule type" value="Genomic_DNA"/>
</dbReference>
<dbReference type="Pfam" id="PF13976">
    <property type="entry name" value="gag_pre-integrs"/>
    <property type="match status" value="1"/>
</dbReference>
<organism evidence="4 5">
    <name type="scientific">Rubroshorea leprosula</name>
    <dbReference type="NCBI Taxonomy" id="152421"/>
    <lineage>
        <taxon>Eukaryota</taxon>
        <taxon>Viridiplantae</taxon>
        <taxon>Streptophyta</taxon>
        <taxon>Embryophyta</taxon>
        <taxon>Tracheophyta</taxon>
        <taxon>Spermatophyta</taxon>
        <taxon>Magnoliopsida</taxon>
        <taxon>eudicotyledons</taxon>
        <taxon>Gunneridae</taxon>
        <taxon>Pentapetalae</taxon>
        <taxon>rosids</taxon>
        <taxon>malvids</taxon>
        <taxon>Malvales</taxon>
        <taxon>Dipterocarpaceae</taxon>
        <taxon>Rubroshorea</taxon>
    </lineage>
</organism>
<feature type="region of interest" description="Disordered" evidence="2">
    <location>
        <begin position="540"/>
        <end position="582"/>
    </location>
</feature>
<dbReference type="InterPro" id="IPR054722">
    <property type="entry name" value="PolX-like_BBD"/>
</dbReference>
<dbReference type="InterPro" id="IPR043502">
    <property type="entry name" value="DNA/RNA_pol_sf"/>
</dbReference>
<evidence type="ECO:0000313" key="4">
    <source>
        <dbReference type="EMBL" id="GKV51061.1"/>
    </source>
</evidence>
<dbReference type="PROSITE" id="PS50994">
    <property type="entry name" value="INTEGRASE"/>
    <property type="match status" value="1"/>
</dbReference>
<reference evidence="4 5" key="1">
    <citation type="journal article" date="2021" name="Commun. Biol.">
        <title>The genome of Shorea leprosula (Dipterocarpaceae) highlights the ecological relevance of drought in aseasonal tropical rainforests.</title>
        <authorList>
            <person name="Ng K.K.S."/>
            <person name="Kobayashi M.J."/>
            <person name="Fawcett J.A."/>
            <person name="Hatakeyama M."/>
            <person name="Paape T."/>
            <person name="Ng C.H."/>
            <person name="Ang C.C."/>
            <person name="Tnah L.H."/>
            <person name="Lee C.T."/>
            <person name="Nishiyama T."/>
            <person name="Sese J."/>
            <person name="O'Brien M.J."/>
            <person name="Copetti D."/>
            <person name="Mohd Noor M.I."/>
            <person name="Ong R.C."/>
            <person name="Putra M."/>
            <person name="Sireger I.Z."/>
            <person name="Indrioko S."/>
            <person name="Kosugi Y."/>
            <person name="Izuno A."/>
            <person name="Isagi Y."/>
            <person name="Lee S.L."/>
            <person name="Shimizu K.K."/>
        </authorList>
    </citation>
    <scope>NUCLEOTIDE SEQUENCE [LARGE SCALE GENOMIC DNA]</scope>
    <source>
        <strain evidence="4">214</strain>
    </source>
</reference>
<feature type="compositionally biased region" description="Acidic residues" evidence="2">
    <location>
        <begin position="543"/>
        <end position="556"/>
    </location>
</feature>
<keyword evidence="5" id="KW-1185">Reference proteome</keyword>
<dbReference type="SUPFAM" id="SSF53098">
    <property type="entry name" value="Ribonuclease H-like"/>
    <property type="match status" value="1"/>
</dbReference>
<feature type="compositionally biased region" description="Low complexity" evidence="2">
    <location>
        <begin position="559"/>
        <end position="574"/>
    </location>
</feature>
<dbReference type="SUPFAM" id="SSF56672">
    <property type="entry name" value="DNA/RNA polymerases"/>
    <property type="match status" value="1"/>
</dbReference>
<dbReference type="Pfam" id="PF00665">
    <property type="entry name" value="rve"/>
    <property type="match status" value="1"/>
</dbReference>
<evidence type="ECO:0000256" key="1">
    <source>
        <dbReference type="ARBA" id="ARBA00022750"/>
    </source>
</evidence>
<keyword evidence="1" id="KW-0645">Protease</keyword>
<evidence type="ECO:0000313" key="5">
    <source>
        <dbReference type="Proteomes" id="UP001054252"/>
    </source>
</evidence>
<protein>
    <recommendedName>
        <fullName evidence="3">Integrase catalytic domain-containing protein</fullName>
    </recommendedName>
</protein>
<dbReference type="InterPro" id="IPR001584">
    <property type="entry name" value="Integrase_cat-core"/>
</dbReference>
<dbReference type="CDD" id="cd09272">
    <property type="entry name" value="RNase_HI_RT_Ty1"/>
    <property type="match status" value="1"/>
</dbReference>
<sequence>MASNSNSLNLSQSLVPIFNGENNVFWSIKMKTFFVSQDLWDLVENGFVETEKSPAAKVKDLRKKDAKSLLILQQAVTDSIFPRIANATKSKEAWTILNQEFYGDDKVTIVKLQTLRKEFENLCMKGSESVQDFINRVSVIIHQLKTYGDQVDDRKVVEKVLRCLPSKFDHVVAAIEESKDFFVYSLNQLMGSLLAHEERMNRFAKKNMEQAFQTKVEISSQEKNDHRGSTSRGRGVRSLFRNIDETVKLKVRLGDNKQVQIEGKGTIAIRTKSSIEKLIHDVYYIPNLAHNLLSVGQLVENGYLVEFHDGLCEIKCSKSNMSLAKIPMAKNKIFPLEISCLNDLALVANVKDDSKLWHMRYEHLHFNGLKLLSQKKMVYGLLSIVPIDDVCEGCVYGKQHRNAFPVGKAWRAKEPLELVHVDICGPMRNLSLNKSKYFLLFTDDFSRMSWVFFLVHKSEALEKFQEFKAFAEKECGHQIKILRTNKGGEFLSNEFGSFCKQNGIKRQLTAEAVATAVHILNISPIKNSAWEWNEGKIQHLSCEESESNEPQAEEMEVGQQSSPTLSSPTMSPQSALTPQPRRMFTRSMSGAILRKEKPWQQVYDPDTYALLVAKPTCYDEAYGKQEWENSMKKEIDSIEKNNTWELVDKPKGKTPIGVKWVYRVKYKADGSVQKYKARLVAKGYVQEHGIDFLETFSPVTRFETVRLVIALAAQMKWKIFQFDVKSAFLNGWLEEDVYVEQPEGFIVQGKEEKVYKLKKALYGLKQAPKSTSGYIFNLGSGAVSWSSKKQECTTLSSSKAEYVATTSAACQAILMRRIMKDLQQVQQKATKIFCDNKATILMTKNLVFHGRTKHIELHNHFIRGAIANGLIALEYCSTSDQVIEGFTKGLCFSKFMKFCNSLGVAEFASKGDVEN</sequence>
<dbReference type="Proteomes" id="UP001054252">
    <property type="component" value="Unassembled WGS sequence"/>
</dbReference>
<dbReference type="Gene3D" id="3.30.420.10">
    <property type="entry name" value="Ribonuclease H-like superfamily/Ribonuclease H"/>
    <property type="match status" value="1"/>
</dbReference>
<keyword evidence="1" id="KW-0064">Aspartyl protease</keyword>
<dbReference type="AlphaFoldDB" id="A0AAV5MMB3"/>
<dbReference type="InterPro" id="IPR036397">
    <property type="entry name" value="RNaseH_sf"/>
</dbReference>
<dbReference type="InterPro" id="IPR025724">
    <property type="entry name" value="GAG-pre-integrase_dom"/>
</dbReference>
<dbReference type="InterPro" id="IPR013103">
    <property type="entry name" value="RVT_2"/>
</dbReference>
<name>A0AAV5MMB3_9ROSI</name>
<dbReference type="PANTHER" id="PTHR35317">
    <property type="entry name" value="OS04G0629600 PROTEIN"/>
    <property type="match status" value="1"/>
</dbReference>
<dbReference type="Pfam" id="PF22936">
    <property type="entry name" value="Pol_BBD"/>
    <property type="match status" value="1"/>
</dbReference>
<comment type="caution">
    <text evidence="4">The sequence shown here is derived from an EMBL/GenBank/DDBJ whole genome shotgun (WGS) entry which is preliminary data.</text>
</comment>